<comment type="caution">
    <text evidence="1">The sequence shown here is derived from an EMBL/GenBank/DDBJ whole genome shotgun (WGS) entry which is preliminary data.</text>
</comment>
<dbReference type="SUPFAM" id="SSF48452">
    <property type="entry name" value="TPR-like"/>
    <property type="match status" value="2"/>
</dbReference>
<dbReference type="Gene3D" id="1.25.40.10">
    <property type="entry name" value="Tetratricopeptide repeat domain"/>
    <property type="match status" value="2"/>
</dbReference>
<evidence type="ECO:0008006" key="3">
    <source>
        <dbReference type="Google" id="ProtNLM"/>
    </source>
</evidence>
<organism evidence="1 2">
    <name type="scientific">Kitasatospora cheerisanensis KCTC 2395</name>
    <dbReference type="NCBI Taxonomy" id="1348663"/>
    <lineage>
        <taxon>Bacteria</taxon>
        <taxon>Bacillati</taxon>
        <taxon>Actinomycetota</taxon>
        <taxon>Actinomycetes</taxon>
        <taxon>Kitasatosporales</taxon>
        <taxon>Streptomycetaceae</taxon>
        <taxon>Kitasatospora</taxon>
    </lineage>
</organism>
<evidence type="ECO:0000313" key="1">
    <source>
        <dbReference type="EMBL" id="KDN82279.1"/>
    </source>
</evidence>
<evidence type="ECO:0000313" key="2">
    <source>
        <dbReference type="Proteomes" id="UP000027178"/>
    </source>
</evidence>
<protein>
    <recommendedName>
        <fullName evidence="3">MalT-like TPR region domain-containing protein</fullName>
    </recommendedName>
</protein>
<accession>A0A066YQM4</accession>
<dbReference type="HOGENOM" id="CLU_942611_0_0_11"/>
<proteinExistence type="predicted"/>
<dbReference type="AlphaFoldDB" id="A0A066YQM4"/>
<sequence length="295" mass="31395">MHWLKAEHANWLAAFREAAALGEHAEVGAVGAAMSPVSDHWVTAGHWVELFDAAARAAAALGDTAARTAHLNDLSWAHWVCESDLPAAAEAAGAALELARATGAEVQQARAHLRFSVLRDADGDAASAAEHCRKALDLFIAADEINGYLPACNVSIHLLRRAGRVDDAMATHREVMDVLGDPRNAARIPETTRVLTALIATYHVSLVPLNLGRWAEAVDVLLPIRGALETHGHHRPAAKVHLHLGHALTHLGRRAEAEAEYRAVLAFAGRVADELVAEARAALAADSPAPPTVFE</sequence>
<dbReference type="eggNOG" id="COG3903">
    <property type="taxonomic scope" value="Bacteria"/>
</dbReference>
<dbReference type="Proteomes" id="UP000027178">
    <property type="component" value="Unassembled WGS sequence"/>
</dbReference>
<gene>
    <name evidence="1" type="ORF">KCH_59880</name>
</gene>
<name>A0A066YQM4_9ACTN</name>
<keyword evidence="2" id="KW-1185">Reference proteome</keyword>
<dbReference type="RefSeq" id="WP_167573921.1">
    <property type="nucleotide sequence ID" value="NZ_KK853997.1"/>
</dbReference>
<dbReference type="PATRIC" id="fig|1348663.4.peg.5794"/>
<dbReference type="InterPro" id="IPR011990">
    <property type="entry name" value="TPR-like_helical_dom_sf"/>
</dbReference>
<dbReference type="EMBL" id="JNBY01000115">
    <property type="protein sequence ID" value="KDN82279.1"/>
    <property type="molecule type" value="Genomic_DNA"/>
</dbReference>
<reference evidence="1 2" key="1">
    <citation type="submission" date="2014-05" db="EMBL/GenBank/DDBJ databases">
        <title>Draft Genome Sequence of Kitasatospora cheerisanensis KCTC 2395.</title>
        <authorList>
            <person name="Nam D.H."/>
        </authorList>
    </citation>
    <scope>NUCLEOTIDE SEQUENCE [LARGE SCALE GENOMIC DNA]</scope>
    <source>
        <strain evidence="1 2">KCTC 2395</strain>
    </source>
</reference>